<protein>
    <recommendedName>
        <fullName evidence="2">MobA/VirD2-like nuclease domain-containing protein</fullName>
    </recommendedName>
</protein>
<gene>
    <name evidence="3" type="ORF">I4I81_27425</name>
</gene>
<dbReference type="RefSeq" id="WP_218602099.1">
    <property type="nucleotide sequence ID" value="NZ_JADQDJ010000047.1"/>
</dbReference>
<proteinExistence type="predicted"/>
<reference evidence="3 4" key="1">
    <citation type="submission" date="2020-11" db="EMBL/GenBank/DDBJ databases">
        <title>Pseudonocardia abyssalis sp. nov. and Pseudonocardia oceani sp. nov., description and phylogenomic analysis of two novel actinomycetes isolated from the deep Southern Ocean.</title>
        <authorList>
            <person name="Parra J."/>
        </authorList>
    </citation>
    <scope>NUCLEOTIDE SEQUENCE [LARGE SCALE GENOMIC DNA]</scope>
    <source>
        <strain evidence="3 4">KRD-168</strain>
    </source>
</reference>
<evidence type="ECO:0000256" key="1">
    <source>
        <dbReference type="SAM" id="MobiDB-lite"/>
    </source>
</evidence>
<organism evidence="3 4">
    <name type="scientific">Pseudonocardia abyssalis</name>
    <dbReference type="NCBI Taxonomy" id="2792008"/>
    <lineage>
        <taxon>Bacteria</taxon>
        <taxon>Bacillati</taxon>
        <taxon>Actinomycetota</taxon>
        <taxon>Actinomycetes</taxon>
        <taxon>Pseudonocardiales</taxon>
        <taxon>Pseudonocardiaceae</taxon>
        <taxon>Pseudonocardia</taxon>
    </lineage>
</organism>
<keyword evidence="4" id="KW-1185">Reference proteome</keyword>
<feature type="region of interest" description="Disordered" evidence="1">
    <location>
        <begin position="182"/>
        <end position="201"/>
    </location>
</feature>
<feature type="region of interest" description="Disordered" evidence="1">
    <location>
        <begin position="441"/>
        <end position="481"/>
    </location>
</feature>
<sequence>MITKVVHGWRPGGLIAYLMGPGRAEEHRHQRVIASWDGLDAAWQPARTGTGPWDLDLGPLAAALRAPAVAAGLPDRRDDSGKRGYVWHCSVRLAANDRVLSDGEWVGIARELLDGAGIAGRDDPGGPRWFAVRHADDHIHIAVVLVRQDTGRRFWPYRDYPRLRETARAVERRLALTETAAADGTAARSPSRGEIEKATRQGREPARVGLVRAVREAAIASSGAEAFIQALCAAGYLAELRRAPSGDPIGFKVARPDDLSSAGQPVFYSGSKLAADLSLPKLLQRWADSAGGSATGRSATAGQVARARRAVAAARRGAGVEDVDGIGHATGDLLTALRGWPGAGRDLGEAADLFDRAARAPGRSVGRAGPSSVGLRRMARQLIRQRRVATDDDLGAVIVLAVAVAVLVREIAAWQREGGRTHQADAADAAADVVDRWSASRPGAVRKVQAQRARPGLDRGTTAIRPRHGSPAPRLSPSVRA</sequence>
<feature type="compositionally biased region" description="Basic and acidic residues" evidence="1">
    <location>
        <begin position="191"/>
        <end position="201"/>
    </location>
</feature>
<evidence type="ECO:0000259" key="2">
    <source>
        <dbReference type="Pfam" id="PF03432"/>
    </source>
</evidence>
<comment type="caution">
    <text evidence="3">The sequence shown here is derived from an EMBL/GenBank/DDBJ whole genome shotgun (WGS) entry which is preliminary data.</text>
</comment>
<feature type="domain" description="MobA/VirD2-like nuclease" evidence="2">
    <location>
        <begin position="84"/>
        <end position="173"/>
    </location>
</feature>
<evidence type="ECO:0000313" key="4">
    <source>
        <dbReference type="Proteomes" id="UP000694287"/>
    </source>
</evidence>
<accession>A0ABS6V1U9</accession>
<dbReference type="Pfam" id="PF03432">
    <property type="entry name" value="Relaxase"/>
    <property type="match status" value="1"/>
</dbReference>
<dbReference type="Proteomes" id="UP000694287">
    <property type="component" value="Unassembled WGS sequence"/>
</dbReference>
<dbReference type="EMBL" id="JADQDK010000001">
    <property type="protein sequence ID" value="MBW0137969.1"/>
    <property type="molecule type" value="Genomic_DNA"/>
</dbReference>
<evidence type="ECO:0000313" key="3">
    <source>
        <dbReference type="EMBL" id="MBW0137969.1"/>
    </source>
</evidence>
<dbReference type="InterPro" id="IPR005094">
    <property type="entry name" value="Endonuclease_MobA/VirD2"/>
</dbReference>
<name>A0ABS6V1U9_9PSEU</name>